<keyword evidence="2 4" id="KW-0472">Membrane</keyword>
<dbReference type="Proteomes" id="UP001318860">
    <property type="component" value="Unassembled WGS sequence"/>
</dbReference>
<dbReference type="PANTHER" id="PTHR31415">
    <property type="entry name" value="OS05G0367900 PROTEIN"/>
    <property type="match status" value="1"/>
</dbReference>
<keyword evidence="4" id="KW-0812">Transmembrane</keyword>
<keyword evidence="6" id="KW-1185">Reference proteome</keyword>
<evidence type="ECO:0000256" key="3">
    <source>
        <dbReference type="SAM" id="MobiDB-lite"/>
    </source>
</evidence>
<evidence type="ECO:0008006" key="7">
    <source>
        <dbReference type="Google" id="ProtNLM"/>
    </source>
</evidence>
<gene>
    <name evidence="5" type="ORF">DH2020_022996</name>
</gene>
<evidence type="ECO:0000256" key="2">
    <source>
        <dbReference type="ARBA" id="ARBA00023136"/>
    </source>
</evidence>
<comment type="caution">
    <text evidence="5">The sequence shown here is derived from an EMBL/GenBank/DDBJ whole genome shotgun (WGS) entry which is preliminary data.</text>
</comment>
<evidence type="ECO:0000313" key="6">
    <source>
        <dbReference type="Proteomes" id="UP001318860"/>
    </source>
</evidence>
<feature type="region of interest" description="Disordered" evidence="3">
    <location>
        <begin position="260"/>
        <end position="295"/>
    </location>
</feature>
<dbReference type="InterPro" id="IPR044839">
    <property type="entry name" value="NDR1-like"/>
</dbReference>
<keyword evidence="4" id="KW-1133">Transmembrane helix</keyword>
<sequence>MNSYNNNKHKVDAGGSSLGDEELVQPGVSLGRCWPSGKTSEDQGGVSETQQNEAFWNNAENISALEKVEDALLQREEFKKWYDDAPSFSLGVTQDFNNPVWDAVLETSRHYDQGNSDAEEERNADGDNVPVVEKTKARFDVDNETVVHGVVGDETVAKFSLRIFEMVLVLRFVGFLPGRGKAPTFGRSKLKTVASPSEDLDKERSSFTLFSQNLTPNLGILAQSRLRRLKCFGYGDRRDSEIFVVMEIAVIFERFTSRRTQTRTNTPPPCPQQNDRRRRKEAPQRRRRRRAPSARYGYPVVRNRRRTLCAFIVVFLVLAGITALILWLVYRPHKPKFRVVSAAVYELNVTSPNLISTTMQFTVVTRNPNRRVSFSYDHFSAIVSYRNQAITPPVVLPPLFHETKSTVALSPVLGGITVPVAAELVNQLVMEEDYNGVVGLRLVLTGRMRYKAGAIKSRRYGVYVRCDLLVGLKRGFVGQLPLLGSPACRVDV</sequence>
<dbReference type="PANTHER" id="PTHR31415:SF9">
    <property type="entry name" value="OS05G0367900 PROTEIN"/>
    <property type="match status" value="1"/>
</dbReference>
<feature type="region of interest" description="Disordered" evidence="3">
    <location>
        <begin position="1"/>
        <end position="48"/>
    </location>
</feature>
<name>A0ABR0W4S3_REHGL</name>
<evidence type="ECO:0000313" key="5">
    <source>
        <dbReference type="EMBL" id="KAK6142648.1"/>
    </source>
</evidence>
<feature type="compositionally biased region" description="Basic residues" evidence="3">
    <location>
        <begin position="276"/>
        <end position="292"/>
    </location>
</feature>
<evidence type="ECO:0000256" key="1">
    <source>
        <dbReference type="ARBA" id="ARBA00004370"/>
    </source>
</evidence>
<accession>A0ABR0W4S3</accession>
<organism evidence="5 6">
    <name type="scientific">Rehmannia glutinosa</name>
    <name type="common">Chinese foxglove</name>
    <dbReference type="NCBI Taxonomy" id="99300"/>
    <lineage>
        <taxon>Eukaryota</taxon>
        <taxon>Viridiplantae</taxon>
        <taxon>Streptophyta</taxon>
        <taxon>Embryophyta</taxon>
        <taxon>Tracheophyta</taxon>
        <taxon>Spermatophyta</taxon>
        <taxon>Magnoliopsida</taxon>
        <taxon>eudicotyledons</taxon>
        <taxon>Gunneridae</taxon>
        <taxon>Pentapetalae</taxon>
        <taxon>asterids</taxon>
        <taxon>lamiids</taxon>
        <taxon>Lamiales</taxon>
        <taxon>Orobanchaceae</taxon>
        <taxon>Rehmannieae</taxon>
        <taxon>Rehmannia</taxon>
    </lineage>
</organism>
<dbReference type="EMBL" id="JABTTQ020000013">
    <property type="protein sequence ID" value="KAK6142648.1"/>
    <property type="molecule type" value="Genomic_DNA"/>
</dbReference>
<protein>
    <recommendedName>
        <fullName evidence="7">Late embryogenesis abundant protein LEA-2 subgroup domain-containing protein</fullName>
    </recommendedName>
</protein>
<proteinExistence type="predicted"/>
<reference evidence="5 6" key="1">
    <citation type="journal article" date="2021" name="Comput. Struct. Biotechnol. J.">
        <title>De novo genome assembly of the potent medicinal plant Rehmannia glutinosa using nanopore technology.</title>
        <authorList>
            <person name="Ma L."/>
            <person name="Dong C."/>
            <person name="Song C."/>
            <person name="Wang X."/>
            <person name="Zheng X."/>
            <person name="Niu Y."/>
            <person name="Chen S."/>
            <person name="Feng W."/>
        </authorList>
    </citation>
    <scope>NUCLEOTIDE SEQUENCE [LARGE SCALE GENOMIC DNA]</scope>
    <source>
        <strain evidence="5">DH-2019</strain>
    </source>
</reference>
<evidence type="ECO:0000256" key="4">
    <source>
        <dbReference type="SAM" id="Phobius"/>
    </source>
</evidence>
<feature type="transmembrane region" description="Helical" evidence="4">
    <location>
        <begin position="308"/>
        <end position="330"/>
    </location>
</feature>
<comment type="subcellular location">
    <subcellularLocation>
        <location evidence="1">Membrane</location>
    </subcellularLocation>
</comment>